<organism evidence="18 19">
    <name type="scientific">Methylobacterium mesophilicum SR1.6/6</name>
    <dbReference type="NCBI Taxonomy" id="908290"/>
    <lineage>
        <taxon>Bacteria</taxon>
        <taxon>Pseudomonadati</taxon>
        <taxon>Pseudomonadota</taxon>
        <taxon>Alphaproteobacteria</taxon>
        <taxon>Hyphomicrobiales</taxon>
        <taxon>Methylobacteriaceae</taxon>
        <taxon>Methylobacterium</taxon>
    </lineage>
</organism>
<dbReference type="Gene3D" id="2.40.170.20">
    <property type="entry name" value="TonB-dependent receptor, beta-barrel domain"/>
    <property type="match status" value="1"/>
</dbReference>
<dbReference type="OrthoDB" id="9760333at2"/>
<dbReference type="Gene3D" id="2.170.130.10">
    <property type="entry name" value="TonB-dependent receptor, plug domain"/>
    <property type="match status" value="1"/>
</dbReference>
<keyword evidence="11 14" id="KW-0472">Membrane</keyword>
<dbReference type="SUPFAM" id="SSF56935">
    <property type="entry name" value="Porins"/>
    <property type="match status" value="1"/>
</dbReference>
<keyword evidence="12 18" id="KW-0675">Receptor</keyword>
<evidence type="ECO:0000313" key="18">
    <source>
        <dbReference type="EMBL" id="QGY04572.1"/>
    </source>
</evidence>
<dbReference type="GO" id="GO:0015891">
    <property type="term" value="P:siderophore transport"/>
    <property type="evidence" value="ECO:0007669"/>
    <property type="project" value="InterPro"/>
</dbReference>
<accession>A0A6B9FRA3</accession>
<evidence type="ECO:0000256" key="2">
    <source>
        <dbReference type="ARBA" id="ARBA00009810"/>
    </source>
</evidence>
<evidence type="ECO:0000259" key="16">
    <source>
        <dbReference type="Pfam" id="PF00593"/>
    </source>
</evidence>
<dbReference type="PROSITE" id="PS52016">
    <property type="entry name" value="TONB_DEPENDENT_REC_3"/>
    <property type="match status" value="1"/>
</dbReference>
<comment type="similarity">
    <text evidence="2 14 15">Belongs to the TonB-dependent receptor family.</text>
</comment>
<keyword evidence="3 14" id="KW-0813">Transport</keyword>
<dbReference type="InterPro" id="IPR012910">
    <property type="entry name" value="Plug_dom"/>
</dbReference>
<keyword evidence="13 14" id="KW-0998">Cell outer membrane</keyword>
<feature type="domain" description="TonB-dependent receptor plug" evidence="17">
    <location>
        <begin position="20"/>
        <end position="124"/>
    </location>
</feature>
<evidence type="ECO:0000256" key="9">
    <source>
        <dbReference type="ARBA" id="ARBA00023065"/>
    </source>
</evidence>
<reference evidence="18 19" key="1">
    <citation type="journal article" date="2012" name="Genet. Mol. Biol.">
        <title>Analysis of 16S rRNA and mxaF genes revealing insights into Methylobacterium niche-specific plant association.</title>
        <authorList>
            <person name="Dourado M.N."/>
            <person name="Andreote F.D."/>
            <person name="Dini-Andreote F."/>
            <person name="Conti R."/>
            <person name="Araujo J.M."/>
            <person name="Araujo W.L."/>
        </authorList>
    </citation>
    <scope>NUCLEOTIDE SEQUENCE [LARGE SCALE GENOMIC DNA]</scope>
    <source>
        <strain evidence="18 19">SR1.6/6</strain>
    </source>
</reference>
<gene>
    <name evidence="18" type="ORF">MMSR116_23675</name>
</gene>
<evidence type="ECO:0000256" key="4">
    <source>
        <dbReference type="ARBA" id="ARBA00022452"/>
    </source>
</evidence>
<dbReference type="FunFam" id="2.170.130.10:FF:000001">
    <property type="entry name" value="Catecholate siderophore TonB-dependent receptor"/>
    <property type="match status" value="1"/>
</dbReference>
<dbReference type="InterPro" id="IPR010105">
    <property type="entry name" value="TonB_sidphr_rcpt"/>
</dbReference>
<keyword evidence="6 14" id="KW-0812">Transmembrane</keyword>
<keyword evidence="7" id="KW-0732">Signal</keyword>
<evidence type="ECO:0000256" key="3">
    <source>
        <dbReference type="ARBA" id="ARBA00022448"/>
    </source>
</evidence>
<keyword evidence="9" id="KW-0406">Ion transport</keyword>
<evidence type="ECO:0000256" key="10">
    <source>
        <dbReference type="ARBA" id="ARBA00023077"/>
    </source>
</evidence>
<proteinExistence type="inferred from homology"/>
<dbReference type="InterPro" id="IPR037066">
    <property type="entry name" value="Plug_dom_sf"/>
</dbReference>
<name>A0A6B9FRA3_9HYPH</name>
<keyword evidence="4 14" id="KW-1134">Transmembrane beta strand</keyword>
<dbReference type="Pfam" id="PF00593">
    <property type="entry name" value="TonB_dep_Rec_b-barrel"/>
    <property type="match status" value="1"/>
</dbReference>
<dbReference type="CDD" id="cd01347">
    <property type="entry name" value="ligand_gated_channel"/>
    <property type="match status" value="1"/>
</dbReference>
<evidence type="ECO:0000259" key="17">
    <source>
        <dbReference type="Pfam" id="PF07715"/>
    </source>
</evidence>
<comment type="subcellular location">
    <subcellularLocation>
        <location evidence="1 14">Cell outer membrane</location>
        <topology evidence="1 14">Multi-pass membrane protein</topology>
    </subcellularLocation>
</comment>
<dbReference type="PANTHER" id="PTHR32552:SF68">
    <property type="entry name" value="FERRICHROME OUTER MEMBRANE TRANSPORTER_PHAGE RECEPTOR"/>
    <property type="match status" value="1"/>
</dbReference>
<evidence type="ECO:0000256" key="6">
    <source>
        <dbReference type="ARBA" id="ARBA00022692"/>
    </source>
</evidence>
<dbReference type="NCBIfam" id="TIGR01783">
    <property type="entry name" value="TonB-siderophor"/>
    <property type="match status" value="1"/>
</dbReference>
<keyword evidence="10 15" id="KW-0798">TonB box</keyword>
<dbReference type="Proteomes" id="UP000012488">
    <property type="component" value="Chromosome"/>
</dbReference>
<keyword evidence="5" id="KW-0410">Iron transport</keyword>
<dbReference type="PANTHER" id="PTHR32552">
    <property type="entry name" value="FERRICHROME IRON RECEPTOR-RELATED"/>
    <property type="match status" value="1"/>
</dbReference>
<dbReference type="FunFam" id="2.40.170.20:FF:000005">
    <property type="entry name" value="TonB-dependent siderophore receptor"/>
    <property type="match status" value="1"/>
</dbReference>
<reference evidence="18 19" key="2">
    <citation type="journal article" date="2013" name="Genome Announc.">
        <title>Draft Genome Sequence of Methylobacterium mesophilicum Strain SR1.6/6, Isolated from Citrus sinensis.</title>
        <authorList>
            <person name="Marinho Almeida D."/>
            <person name="Dini-Andreote F."/>
            <person name="Camargo Neves A.A."/>
            <person name="Juca Ramos R.T."/>
            <person name="Andreote F.D."/>
            <person name="Carneiro A.R."/>
            <person name="Oliveira de Souza Lima A."/>
            <person name="Caracciolo Gomes de Sa P.H."/>
            <person name="Ribeiro Barbosa M.S."/>
            <person name="Araujo W.L."/>
            <person name="Silva A."/>
        </authorList>
    </citation>
    <scope>NUCLEOTIDE SEQUENCE [LARGE SCALE GENOMIC DNA]</scope>
    <source>
        <strain evidence="18 19">SR1.6/6</strain>
    </source>
</reference>
<keyword evidence="8" id="KW-0408">Iron</keyword>
<evidence type="ECO:0000313" key="19">
    <source>
        <dbReference type="Proteomes" id="UP000012488"/>
    </source>
</evidence>
<sequence length="665" mass="72826">MRGFVASRSATATKTDTPLIRTPESIAVVTADEIATEQAQSLGETLKYVAGVAGQVNGAGDTRCGGFQIRGFDVTSNSVYRDGLRLPGTSSADFNCLDPYGAERIEVLKGPASVLYGQNGPGGIINYVSKRPLFTTFGEVAILGGSFDRVQGEFDFGGPLDREGRLAYRMTGVVRQAGNQVDFVNDDRVFLAPALTWRPDADTTLTILSNYQKDKAGWGLQFLPAVGTVFPNLGRFIPRNRFVGIPGQDRYDSEQASIGYEFEHRFADRFIVRSNTRLSYLLNDQILAYGAGYADPVTGDLARFGGTGRSVLRTFATDNHAQVGFDTGPLAHTMLFGLDYRNTGYTENAASFDTNTINVFAPVYDGTVQNLTRYQDVKVHQEQTGVYLQDQIRIERATLVLGGRSDWADTDVNNRFAGSRSEKAVQAFTGKAGLIYNFDNGLAPYVSYSESFLPTLQVDLDGRLFNPETGRQYEVGLKYQPPGFNGYFTAAAFDLLRQNVIRFDAVNATFAPRQTGEIASRGVELEAVVGLTEGLNVRAAYAYIDAEITRDPDGGNAGKVPVTVPRHRASVWANYTVQTGEWQGFGFGGGVRFVGSTYGDDANTFKVPAATVLDSVVSYTRGNYRFSINVNNLLDKRYVASCFNADFGCFYAEGRRVLARLSYRW</sequence>
<evidence type="ECO:0000256" key="8">
    <source>
        <dbReference type="ARBA" id="ARBA00023004"/>
    </source>
</evidence>
<dbReference type="KEGG" id="mmes:MMSR116_23675"/>
<dbReference type="GO" id="GO:0009279">
    <property type="term" value="C:cell outer membrane"/>
    <property type="evidence" value="ECO:0007669"/>
    <property type="project" value="UniProtKB-SubCell"/>
</dbReference>
<dbReference type="InterPro" id="IPR000531">
    <property type="entry name" value="Beta-barrel_TonB"/>
</dbReference>
<evidence type="ECO:0000256" key="15">
    <source>
        <dbReference type="RuleBase" id="RU003357"/>
    </source>
</evidence>
<dbReference type="GO" id="GO:0038023">
    <property type="term" value="F:signaling receptor activity"/>
    <property type="evidence" value="ECO:0007669"/>
    <property type="project" value="InterPro"/>
</dbReference>
<evidence type="ECO:0000256" key="14">
    <source>
        <dbReference type="PROSITE-ProRule" id="PRU01360"/>
    </source>
</evidence>
<dbReference type="GO" id="GO:0015344">
    <property type="term" value="F:siderophore uptake transmembrane transporter activity"/>
    <property type="evidence" value="ECO:0007669"/>
    <property type="project" value="TreeGrafter"/>
</dbReference>
<dbReference type="InterPro" id="IPR039426">
    <property type="entry name" value="TonB-dep_rcpt-like"/>
</dbReference>
<evidence type="ECO:0000256" key="7">
    <source>
        <dbReference type="ARBA" id="ARBA00022729"/>
    </source>
</evidence>
<feature type="domain" description="TonB-dependent receptor-like beta-barrel" evidence="16">
    <location>
        <begin position="197"/>
        <end position="633"/>
    </location>
</feature>
<dbReference type="Pfam" id="PF07715">
    <property type="entry name" value="Plug"/>
    <property type="match status" value="1"/>
</dbReference>
<evidence type="ECO:0000256" key="11">
    <source>
        <dbReference type="ARBA" id="ARBA00023136"/>
    </source>
</evidence>
<dbReference type="AlphaFoldDB" id="A0A6B9FRA3"/>
<evidence type="ECO:0000256" key="1">
    <source>
        <dbReference type="ARBA" id="ARBA00004571"/>
    </source>
</evidence>
<protein>
    <submittedName>
        <fullName evidence="18">TonB-dependent siderophore receptor</fullName>
    </submittedName>
</protein>
<evidence type="ECO:0000256" key="5">
    <source>
        <dbReference type="ARBA" id="ARBA00022496"/>
    </source>
</evidence>
<evidence type="ECO:0000256" key="13">
    <source>
        <dbReference type="ARBA" id="ARBA00023237"/>
    </source>
</evidence>
<dbReference type="InterPro" id="IPR036942">
    <property type="entry name" value="Beta-barrel_TonB_sf"/>
</dbReference>
<evidence type="ECO:0000256" key="12">
    <source>
        <dbReference type="ARBA" id="ARBA00023170"/>
    </source>
</evidence>
<dbReference type="EMBL" id="CP043538">
    <property type="protein sequence ID" value="QGY04572.1"/>
    <property type="molecule type" value="Genomic_DNA"/>
</dbReference>